<dbReference type="Proteomes" id="UP000251558">
    <property type="component" value="Unassembled WGS sequence"/>
</dbReference>
<accession>A0A330H3I4</accession>
<dbReference type="OrthoDB" id="8086292at2"/>
<dbReference type="EMBL" id="QMBP01000027">
    <property type="protein sequence ID" value="RAZ83161.1"/>
    <property type="molecule type" value="Genomic_DNA"/>
</dbReference>
<gene>
    <name evidence="1" type="ORF">DPM33_32755</name>
</gene>
<reference evidence="1 2" key="1">
    <citation type="submission" date="2018-07" db="EMBL/GenBank/DDBJ databases">
        <title>Diversity of Mesorhizobium strains in Brazil.</title>
        <authorList>
            <person name="Helene L.C.F."/>
            <person name="Dall'Agnol R."/>
            <person name="Delamuta J.R.M."/>
            <person name="Hungria M."/>
        </authorList>
    </citation>
    <scope>NUCLEOTIDE SEQUENCE [LARGE SCALE GENOMIC DNA]</scope>
    <source>
        <strain evidence="1 2">AC99b</strain>
    </source>
</reference>
<evidence type="ECO:0000313" key="1">
    <source>
        <dbReference type="EMBL" id="RAZ83161.1"/>
    </source>
</evidence>
<sequence>MSAIDDFMDEFAREDGFFLGLHQRQFDPVAAERALQILRRIEIGSDHGANYLLADGVFQADFELSAQEPFNRDDERFIYYHRLFFDEIAKRFSALGTRGSQLRGK</sequence>
<organism evidence="1 2">
    <name type="scientific">Mesorhizobium hawassense</name>
    <dbReference type="NCBI Taxonomy" id="1209954"/>
    <lineage>
        <taxon>Bacteria</taxon>
        <taxon>Pseudomonadati</taxon>
        <taxon>Pseudomonadota</taxon>
        <taxon>Alphaproteobacteria</taxon>
        <taxon>Hyphomicrobiales</taxon>
        <taxon>Phyllobacteriaceae</taxon>
        <taxon>Mesorhizobium</taxon>
    </lineage>
</organism>
<name>A0A330H3I4_9HYPH</name>
<dbReference type="AlphaFoldDB" id="A0A330H3I4"/>
<evidence type="ECO:0000313" key="2">
    <source>
        <dbReference type="Proteomes" id="UP000251558"/>
    </source>
</evidence>
<protein>
    <submittedName>
        <fullName evidence="1">Uncharacterized protein</fullName>
    </submittedName>
</protein>
<keyword evidence="2" id="KW-1185">Reference proteome</keyword>
<dbReference type="RefSeq" id="WP_112101495.1">
    <property type="nucleotide sequence ID" value="NZ_QMBP01000027.1"/>
</dbReference>
<comment type="caution">
    <text evidence="1">The sequence shown here is derived from an EMBL/GenBank/DDBJ whole genome shotgun (WGS) entry which is preliminary data.</text>
</comment>
<proteinExistence type="predicted"/>